<proteinExistence type="inferred from homology"/>
<reference evidence="13 14" key="1">
    <citation type="submission" date="2019-07" db="EMBL/GenBank/DDBJ databases">
        <authorList>
            <person name="Huq M.A."/>
        </authorList>
    </citation>
    <scope>NUCLEOTIDE SEQUENCE [LARGE SCALE GENOMIC DNA]</scope>
    <source>
        <strain evidence="13 14">MAH-19</strain>
    </source>
</reference>
<dbReference type="InterPro" id="IPR018303">
    <property type="entry name" value="ATPase_P-typ_P_site"/>
</dbReference>
<dbReference type="OrthoDB" id="9770315at2"/>
<accession>A0A556MBR8</accession>
<evidence type="ECO:0000256" key="4">
    <source>
        <dbReference type="ARBA" id="ARBA00022692"/>
    </source>
</evidence>
<comment type="similarity">
    <text evidence="2 11">Belongs to the cation transport ATPase (P-type) (TC 3.A.3) family. Type IB subfamily.</text>
</comment>
<dbReference type="PROSITE" id="PS50846">
    <property type="entry name" value="HMA_2"/>
    <property type="match status" value="1"/>
</dbReference>
<dbReference type="EC" id="3.6.3.3" evidence="13"/>
<dbReference type="GO" id="GO:0055070">
    <property type="term" value="P:copper ion homeostasis"/>
    <property type="evidence" value="ECO:0007669"/>
    <property type="project" value="TreeGrafter"/>
</dbReference>
<dbReference type="Gene3D" id="3.40.50.1000">
    <property type="entry name" value="HAD superfamily/HAD-like"/>
    <property type="match status" value="1"/>
</dbReference>
<feature type="transmembrane region" description="Helical" evidence="11">
    <location>
        <begin position="156"/>
        <end position="175"/>
    </location>
</feature>
<dbReference type="SUPFAM" id="SSF81653">
    <property type="entry name" value="Calcium ATPase, transduction domain A"/>
    <property type="match status" value="1"/>
</dbReference>
<evidence type="ECO:0000256" key="6">
    <source>
        <dbReference type="ARBA" id="ARBA00022741"/>
    </source>
</evidence>
<evidence type="ECO:0000256" key="3">
    <source>
        <dbReference type="ARBA" id="ARBA00022475"/>
    </source>
</evidence>
<feature type="transmembrane region" description="Helical" evidence="11">
    <location>
        <begin position="334"/>
        <end position="356"/>
    </location>
</feature>
<dbReference type="Gene3D" id="3.40.1110.10">
    <property type="entry name" value="Calcium-transporting ATPase, cytoplasmic domain N"/>
    <property type="match status" value="1"/>
</dbReference>
<feature type="transmembrane region" description="Helical" evidence="11">
    <location>
        <begin position="684"/>
        <end position="701"/>
    </location>
</feature>
<dbReference type="SUPFAM" id="SSF81665">
    <property type="entry name" value="Calcium ATPase, transmembrane domain M"/>
    <property type="match status" value="1"/>
</dbReference>
<dbReference type="Pfam" id="PF00403">
    <property type="entry name" value="HMA"/>
    <property type="match status" value="1"/>
</dbReference>
<evidence type="ECO:0000259" key="12">
    <source>
        <dbReference type="PROSITE" id="PS50846"/>
    </source>
</evidence>
<keyword evidence="3 11" id="KW-1003">Cell membrane</keyword>
<dbReference type="GO" id="GO:0005524">
    <property type="term" value="F:ATP binding"/>
    <property type="evidence" value="ECO:0007669"/>
    <property type="project" value="UniProtKB-UniRule"/>
</dbReference>
<evidence type="ECO:0000256" key="2">
    <source>
        <dbReference type="ARBA" id="ARBA00006024"/>
    </source>
</evidence>
<dbReference type="InterPro" id="IPR006121">
    <property type="entry name" value="HMA_dom"/>
</dbReference>
<feature type="transmembrane region" description="Helical" evidence="11">
    <location>
        <begin position="659"/>
        <end position="678"/>
    </location>
</feature>
<evidence type="ECO:0000256" key="5">
    <source>
        <dbReference type="ARBA" id="ARBA00022723"/>
    </source>
</evidence>
<dbReference type="Gene3D" id="2.70.150.10">
    <property type="entry name" value="Calcium-transporting ATPase, cytoplasmic transduction domain A"/>
    <property type="match status" value="1"/>
</dbReference>
<dbReference type="PROSITE" id="PS01229">
    <property type="entry name" value="COF_2"/>
    <property type="match status" value="1"/>
</dbReference>
<dbReference type="InterPro" id="IPR017969">
    <property type="entry name" value="Heavy-metal-associated_CS"/>
</dbReference>
<dbReference type="Pfam" id="PF00122">
    <property type="entry name" value="E1-E2_ATPase"/>
    <property type="match status" value="1"/>
</dbReference>
<evidence type="ECO:0000256" key="7">
    <source>
        <dbReference type="ARBA" id="ARBA00022840"/>
    </source>
</evidence>
<feature type="domain" description="HMA" evidence="12">
    <location>
        <begin position="15"/>
        <end position="79"/>
    </location>
</feature>
<comment type="caution">
    <text evidence="13">The sequence shown here is derived from an EMBL/GenBank/DDBJ whole genome shotgun (WGS) entry which is preliminary data.</text>
</comment>
<organism evidence="13 14">
    <name type="scientific">Mucilaginibacter corticis</name>
    <dbReference type="NCBI Taxonomy" id="2597670"/>
    <lineage>
        <taxon>Bacteria</taxon>
        <taxon>Pseudomonadati</taxon>
        <taxon>Bacteroidota</taxon>
        <taxon>Sphingobacteriia</taxon>
        <taxon>Sphingobacteriales</taxon>
        <taxon>Sphingobacteriaceae</taxon>
        <taxon>Mucilaginibacter</taxon>
    </lineage>
</organism>
<dbReference type="InterPro" id="IPR001757">
    <property type="entry name" value="P_typ_ATPase"/>
</dbReference>
<keyword evidence="9 11" id="KW-1133">Transmembrane helix</keyword>
<dbReference type="NCBIfam" id="TIGR01494">
    <property type="entry name" value="ATPase_P-type"/>
    <property type="match status" value="1"/>
</dbReference>
<dbReference type="InterPro" id="IPR008250">
    <property type="entry name" value="ATPase_P-typ_transduc_dom_A_sf"/>
</dbReference>
<evidence type="ECO:0000256" key="11">
    <source>
        <dbReference type="RuleBase" id="RU362081"/>
    </source>
</evidence>
<dbReference type="PRINTS" id="PR00119">
    <property type="entry name" value="CATATPASE"/>
</dbReference>
<dbReference type="GO" id="GO:0043682">
    <property type="term" value="F:P-type divalent copper transporter activity"/>
    <property type="evidence" value="ECO:0007669"/>
    <property type="project" value="TreeGrafter"/>
</dbReference>
<dbReference type="CDD" id="cd00371">
    <property type="entry name" value="HMA"/>
    <property type="match status" value="1"/>
</dbReference>
<keyword evidence="8" id="KW-1278">Translocase</keyword>
<evidence type="ECO:0000256" key="9">
    <source>
        <dbReference type="ARBA" id="ARBA00022989"/>
    </source>
</evidence>
<evidence type="ECO:0000313" key="14">
    <source>
        <dbReference type="Proteomes" id="UP000318733"/>
    </source>
</evidence>
<keyword evidence="10 11" id="KW-0472">Membrane</keyword>
<gene>
    <name evidence="13" type="primary">cadA</name>
    <name evidence="13" type="ORF">FO440_21010</name>
</gene>
<dbReference type="CDD" id="cd02094">
    <property type="entry name" value="P-type_ATPase_Cu-like"/>
    <property type="match status" value="1"/>
</dbReference>
<dbReference type="InterPro" id="IPR027256">
    <property type="entry name" value="P-typ_ATPase_IB"/>
</dbReference>
<keyword evidence="4 11" id="KW-0812">Transmembrane</keyword>
<dbReference type="GO" id="GO:0060003">
    <property type="term" value="P:copper ion export"/>
    <property type="evidence" value="ECO:0007669"/>
    <property type="project" value="UniProtKB-ARBA"/>
</dbReference>
<dbReference type="FunFam" id="2.70.150.10:FF:000020">
    <property type="entry name" value="Copper-exporting P-type ATPase A"/>
    <property type="match status" value="1"/>
</dbReference>
<dbReference type="InterPro" id="IPR036412">
    <property type="entry name" value="HAD-like_sf"/>
</dbReference>
<sequence>MALNNKVALCTMAEQLVELNVTGMHCNNCALSIHKLLEKKGLNNILVDFAGEEVKFSNNSTVQLPEIIKGIEQLGFKVVDDPALHVPKFYEQVENKFVFCAIFTAPLLMHMVLPWHALHMPMVQLLLCLPVFIVGCLHFGKSAFHSIKGGVPNMDVLIFIGSTSAFIYSLVGTIQNLGEQYQFYETCATIITLVLLGNVFEKRSVNQTTSAVKDLVKFQQVNANRIIDGTVEVINSRDVRPGDILIVNHGDKVPVDGDILEGTAAVNEAMLTGESTPVDKVKYDKVIGGTIVQSGNFRMIATKVGSNTVLSQIIELMKKAQAAKPPVQKLGDKVASIFVPAVILIAAITFTATYFLSDAGLQKSLMNAIAVLVISCPCAMGLATPTAVMVGLGRAAKNGILIKGGDTIEAVASTKFVVFDKTGTLTTGKFSINDIKVEDGVDLEHIRGIITAIEERSNHPIAKSLVDGLKGLPQTKLILKSATEEKGLGMRAEDVNGNTYFLGTGKTANEDDFNLSLYKNQVLLAQIAIDDTIKPEAATLIAQLKNMGIIPVLLSGDRKNRCLKVAKTLGITEVHGDTLPDEKLSVIDIYKQKGKTVMIGDGINDAPALTKADVGVSMNDASQVAIQSARVILLNTDLNSVVKFLQISKHTLLTIKQNLFWAFAYNVIAIPVAALGFLNPMVGALTMAFSDVVVIGNSLRLKRKRLD</sequence>
<dbReference type="PROSITE" id="PS00154">
    <property type="entry name" value="ATPASE_E1_E2"/>
    <property type="match status" value="1"/>
</dbReference>
<dbReference type="Pfam" id="PF00702">
    <property type="entry name" value="Hydrolase"/>
    <property type="match status" value="1"/>
</dbReference>
<protein>
    <submittedName>
        <fullName evidence="13">Cadmium-translocating P-type ATPase</fullName>
        <ecNumber evidence="13">3.6.3.3</ecNumber>
    </submittedName>
</protein>
<dbReference type="SUPFAM" id="SSF55008">
    <property type="entry name" value="HMA, heavy metal-associated domain"/>
    <property type="match status" value="1"/>
</dbReference>
<evidence type="ECO:0000256" key="10">
    <source>
        <dbReference type="ARBA" id="ARBA00023136"/>
    </source>
</evidence>
<dbReference type="PRINTS" id="PR00943">
    <property type="entry name" value="CUATPASE"/>
</dbReference>
<dbReference type="EMBL" id="VLPK01000005">
    <property type="protein sequence ID" value="TSJ37245.1"/>
    <property type="molecule type" value="Genomic_DNA"/>
</dbReference>
<dbReference type="Proteomes" id="UP000318733">
    <property type="component" value="Unassembled WGS sequence"/>
</dbReference>
<dbReference type="InterPro" id="IPR023299">
    <property type="entry name" value="ATPase_P-typ_cyto_dom_N"/>
</dbReference>
<keyword evidence="6 11" id="KW-0547">Nucleotide-binding</keyword>
<comment type="subcellular location">
    <subcellularLocation>
        <location evidence="1">Cell membrane</location>
        <topology evidence="1">Multi-pass membrane protein</topology>
    </subcellularLocation>
</comment>
<keyword evidence="7 11" id="KW-0067">ATP-binding</keyword>
<feature type="transmembrane region" description="Helical" evidence="11">
    <location>
        <begin position="368"/>
        <end position="393"/>
    </location>
</feature>
<dbReference type="GO" id="GO:0005507">
    <property type="term" value="F:copper ion binding"/>
    <property type="evidence" value="ECO:0007669"/>
    <property type="project" value="TreeGrafter"/>
</dbReference>
<dbReference type="SUPFAM" id="SSF56784">
    <property type="entry name" value="HAD-like"/>
    <property type="match status" value="1"/>
</dbReference>
<evidence type="ECO:0000256" key="8">
    <source>
        <dbReference type="ARBA" id="ARBA00022967"/>
    </source>
</evidence>
<dbReference type="PANTHER" id="PTHR43520">
    <property type="entry name" value="ATP7, ISOFORM B"/>
    <property type="match status" value="1"/>
</dbReference>
<name>A0A556MBR8_9SPHI</name>
<feature type="transmembrane region" description="Helical" evidence="11">
    <location>
        <begin position="123"/>
        <end position="144"/>
    </location>
</feature>
<dbReference type="AlphaFoldDB" id="A0A556MBR8"/>
<keyword evidence="13" id="KW-0378">Hydrolase</keyword>
<dbReference type="NCBIfam" id="TIGR01512">
    <property type="entry name" value="ATPase-IB2_Cd"/>
    <property type="match status" value="1"/>
</dbReference>
<dbReference type="PROSITE" id="PS01047">
    <property type="entry name" value="HMA_1"/>
    <property type="match status" value="1"/>
</dbReference>
<dbReference type="GO" id="GO:0016887">
    <property type="term" value="F:ATP hydrolysis activity"/>
    <property type="evidence" value="ECO:0007669"/>
    <property type="project" value="InterPro"/>
</dbReference>
<dbReference type="InterPro" id="IPR036163">
    <property type="entry name" value="HMA_dom_sf"/>
</dbReference>
<feature type="transmembrane region" description="Helical" evidence="11">
    <location>
        <begin position="181"/>
        <end position="200"/>
    </location>
</feature>
<dbReference type="InterPro" id="IPR059000">
    <property type="entry name" value="ATPase_P-type_domA"/>
</dbReference>
<dbReference type="InterPro" id="IPR023298">
    <property type="entry name" value="ATPase_P-typ_TM_dom_sf"/>
</dbReference>
<feature type="transmembrane region" description="Helical" evidence="11">
    <location>
        <begin position="97"/>
        <end position="117"/>
    </location>
</feature>
<dbReference type="PANTHER" id="PTHR43520:SF8">
    <property type="entry name" value="P-TYPE CU(+) TRANSPORTER"/>
    <property type="match status" value="1"/>
</dbReference>
<dbReference type="InterPro" id="IPR023214">
    <property type="entry name" value="HAD_sf"/>
</dbReference>
<dbReference type="Gene3D" id="3.30.70.100">
    <property type="match status" value="1"/>
</dbReference>
<keyword evidence="5 11" id="KW-0479">Metal-binding</keyword>
<keyword evidence="14" id="KW-1185">Reference proteome</keyword>
<evidence type="ECO:0000313" key="13">
    <source>
        <dbReference type="EMBL" id="TSJ37245.1"/>
    </source>
</evidence>
<dbReference type="NCBIfam" id="TIGR01525">
    <property type="entry name" value="ATPase-IB_hvy"/>
    <property type="match status" value="1"/>
</dbReference>
<dbReference type="NCBIfam" id="TIGR01511">
    <property type="entry name" value="ATPase-IB1_Cu"/>
    <property type="match status" value="1"/>
</dbReference>
<evidence type="ECO:0000256" key="1">
    <source>
        <dbReference type="ARBA" id="ARBA00004651"/>
    </source>
</evidence>
<dbReference type="GO" id="GO:0005886">
    <property type="term" value="C:plasma membrane"/>
    <property type="evidence" value="ECO:0007669"/>
    <property type="project" value="UniProtKB-SubCell"/>
</dbReference>